<keyword evidence="3" id="KW-0813">Transport</keyword>
<dbReference type="OrthoDB" id="3181223at2"/>
<dbReference type="GO" id="GO:0015377">
    <property type="term" value="F:chloride:monoatomic cation symporter activity"/>
    <property type="evidence" value="ECO:0007669"/>
    <property type="project" value="InterPro"/>
</dbReference>
<feature type="transmembrane region" description="Helical" evidence="7">
    <location>
        <begin position="204"/>
        <end position="228"/>
    </location>
</feature>
<evidence type="ECO:0000256" key="2">
    <source>
        <dbReference type="ARBA" id="ARBA00010593"/>
    </source>
</evidence>
<gene>
    <name evidence="10" type="ORF">A7E78_11090</name>
</gene>
<feature type="transmembrane region" description="Helical" evidence="7">
    <location>
        <begin position="284"/>
        <end position="309"/>
    </location>
</feature>
<evidence type="ECO:0000256" key="3">
    <source>
        <dbReference type="ARBA" id="ARBA00022448"/>
    </source>
</evidence>
<reference evidence="10 11" key="1">
    <citation type="journal article" date="2017" name="Genome Announc.">
        <title>Complete Genome Sequences of Two Acetylene-Fermenting Pelobacter acetylenicus Strains.</title>
        <authorList>
            <person name="Sutton J.M."/>
            <person name="Baesman S.M."/>
            <person name="Fierst J.L."/>
            <person name="Poret-Peterson A.T."/>
            <person name="Oremland R.S."/>
            <person name="Dunlap D.S."/>
            <person name="Akob D.M."/>
        </authorList>
    </citation>
    <scope>NUCLEOTIDE SEQUENCE [LARGE SCALE GENOMIC DNA]</scope>
    <source>
        <strain evidence="10 11">SFB93</strain>
    </source>
</reference>
<keyword evidence="5 7" id="KW-1133">Transmembrane helix</keyword>
<feature type="transmembrane region" description="Helical" evidence="7">
    <location>
        <begin position="390"/>
        <end position="407"/>
    </location>
</feature>
<comment type="subcellular location">
    <subcellularLocation>
        <location evidence="1">Membrane</location>
        <topology evidence="1">Multi-pass membrane protein</topology>
    </subcellularLocation>
</comment>
<dbReference type="KEGG" id="pef:A7E78_11090"/>
<name>A0A1L3GQW4_9BACT</name>
<feature type="transmembrane region" description="Helical" evidence="7">
    <location>
        <begin position="413"/>
        <end position="428"/>
    </location>
</feature>
<evidence type="ECO:0000256" key="7">
    <source>
        <dbReference type="SAM" id="Phobius"/>
    </source>
</evidence>
<feature type="domain" description="SLC12A transporter C-terminal" evidence="9">
    <location>
        <begin position="606"/>
        <end position="674"/>
    </location>
</feature>
<feature type="transmembrane region" description="Helical" evidence="7">
    <location>
        <begin position="240"/>
        <end position="264"/>
    </location>
</feature>
<comment type="similarity">
    <text evidence="2">Belongs to the SLC12A transporter family.</text>
</comment>
<dbReference type="Pfam" id="PF00324">
    <property type="entry name" value="AA_permease"/>
    <property type="match status" value="1"/>
</dbReference>
<dbReference type="InterPro" id="IPR004842">
    <property type="entry name" value="SLC12A_fam"/>
</dbReference>
<accession>A0A1L3GQW4</accession>
<evidence type="ECO:0008006" key="12">
    <source>
        <dbReference type="Google" id="ProtNLM"/>
    </source>
</evidence>
<dbReference type="FunFam" id="1.20.1740.10:FF:000013">
    <property type="entry name" value="Solute carrier family 12 member"/>
    <property type="match status" value="1"/>
</dbReference>
<proteinExistence type="inferred from homology"/>
<feature type="transmembrane region" description="Helical" evidence="7">
    <location>
        <begin position="360"/>
        <end position="378"/>
    </location>
</feature>
<dbReference type="Gene3D" id="1.20.1740.10">
    <property type="entry name" value="Amino acid/polyamine transporter I"/>
    <property type="match status" value="1"/>
</dbReference>
<feature type="domain" description="Amino acid permease/ SLC12A" evidence="8">
    <location>
        <begin position="33"/>
        <end position="471"/>
    </location>
</feature>
<keyword evidence="4 7" id="KW-0812">Transmembrane</keyword>
<evidence type="ECO:0000256" key="4">
    <source>
        <dbReference type="ARBA" id="ARBA00022692"/>
    </source>
</evidence>
<dbReference type="GO" id="GO:0016020">
    <property type="term" value="C:membrane"/>
    <property type="evidence" value="ECO:0007669"/>
    <property type="project" value="UniProtKB-SubCell"/>
</dbReference>
<organism evidence="10 11">
    <name type="scientific">Syntrophotalea acetylenivorans</name>
    <dbReference type="NCBI Taxonomy" id="1842532"/>
    <lineage>
        <taxon>Bacteria</taxon>
        <taxon>Pseudomonadati</taxon>
        <taxon>Thermodesulfobacteriota</taxon>
        <taxon>Desulfuromonadia</taxon>
        <taxon>Desulfuromonadales</taxon>
        <taxon>Syntrophotaleaceae</taxon>
        <taxon>Syntrophotalea</taxon>
    </lineage>
</organism>
<evidence type="ECO:0000259" key="8">
    <source>
        <dbReference type="Pfam" id="PF00324"/>
    </source>
</evidence>
<feature type="transmembrane region" description="Helical" evidence="7">
    <location>
        <begin position="60"/>
        <end position="83"/>
    </location>
</feature>
<dbReference type="InterPro" id="IPR018491">
    <property type="entry name" value="SLC12_C"/>
</dbReference>
<dbReference type="PANTHER" id="PTHR11827:SF72">
    <property type="entry name" value="GH08340P"/>
    <property type="match status" value="1"/>
</dbReference>
<dbReference type="EMBL" id="CP015519">
    <property type="protein sequence ID" value="APG28346.1"/>
    <property type="molecule type" value="Genomic_DNA"/>
</dbReference>
<dbReference type="STRING" id="1842532.A7E78_11090"/>
<dbReference type="AlphaFoldDB" id="A0A1L3GQW4"/>
<evidence type="ECO:0000256" key="6">
    <source>
        <dbReference type="ARBA" id="ARBA00023136"/>
    </source>
</evidence>
<evidence type="ECO:0000256" key="1">
    <source>
        <dbReference type="ARBA" id="ARBA00004141"/>
    </source>
</evidence>
<evidence type="ECO:0000259" key="9">
    <source>
        <dbReference type="Pfam" id="PF03522"/>
    </source>
</evidence>
<feature type="transmembrane region" description="Helical" evidence="7">
    <location>
        <begin position="27"/>
        <end position="48"/>
    </location>
</feature>
<evidence type="ECO:0000256" key="5">
    <source>
        <dbReference type="ARBA" id="ARBA00022989"/>
    </source>
</evidence>
<feature type="transmembrane region" description="Helical" evidence="7">
    <location>
        <begin position="136"/>
        <end position="158"/>
    </location>
</feature>
<dbReference type="RefSeq" id="WP_072284376.1">
    <property type="nucleotide sequence ID" value="NZ_CP015519.1"/>
</dbReference>
<dbReference type="InterPro" id="IPR004841">
    <property type="entry name" value="AA-permease/SLC12A_dom"/>
</dbReference>
<dbReference type="Pfam" id="PF03522">
    <property type="entry name" value="SLC12"/>
    <property type="match status" value="1"/>
</dbReference>
<keyword evidence="6 7" id="KW-0472">Membrane</keyword>
<evidence type="ECO:0000313" key="11">
    <source>
        <dbReference type="Proteomes" id="UP000182517"/>
    </source>
</evidence>
<sequence>MIPHLRDLWSTLFERGQPAGSRPPGKLGTFVGVFTPTVLTILGVIMYLRFGWVVGHVGLWQALVIVLLANVITFITALSFSAVATNSRVGVGGAYFIISRSLGLEIGGAIGIPLFFSQTLSVTLYAFGLAESLRFVWPGIPVQPAAFIIILLVGVLAVRGAQGALRLQVPILGLIALSLLALAAGSLFNGQAGRLLSSTSSGEFGFWTVFAVFFPAVTGIMAGLSLSGDLDNPRRSIPQGTVLATLTGFAVYLLVPVLLCLGGDPADLRSDSLAWTRIALLGPWLVLPGLWGAIFSSAVGSILGAPRTLQALSMDRLAPRKLAAGRGESEPVAGLLVALAIALGAVFLGDLNTVAEVVTMFFLSVYGTVNLVATLEKVSGNPSWRPEVQIPWWLSLAGALACGGVMVLIDLRSSLLAMTVVCVLWLLLRRRERREDWGDVRRDLYETIIRWALIGLSRRPMTARNWRPHILVFVSNVDRRLPLVRYGAWFSQNRGVVTACELVVGDLLNLDLDIHRREGQIDEALQQAGIVAFGEVAVVDNIEQGIMDVAQANGIAGIESNTVILGWPDDLQRLAHFLRVIRPLSRLNQSLVIGRAEPLVPLREGQRRTIDVWWGGLQRNGDLMLLLAYLLSRNTEWRHARIRILSVASNPMAKEQTERFLSKLIPEIRIAAEIEVMIKPADMSVVEMIHKESADVDLVILGLALPEEGQESVYAERITELAEGLPSCFFVHNGSLFIGELVSPGID</sequence>
<protein>
    <recommendedName>
        <fullName evidence="12">Na-K-Cl cotransporter</fullName>
    </recommendedName>
</protein>
<feature type="transmembrane region" description="Helical" evidence="7">
    <location>
        <begin position="330"/>
        <end position="348"/>
    </location>
</feature>
<evidence type="ECO:0000313" key="10">
    <source>
        <dbReference type="EMBL" id="APG28346.1"/>
    </source>
</evidence>
<dbReference type="PANTHER" id="PTHR11827">
    <property type="entry name" value="SOLUTE CARRIER FAMILY 12, CATION COTRANSPORTERS"/>
    <property type="match status" value="1"/>
</dbReference>
<dbReference type="Proteomes" id="UP000182517">
    <property type="component" value="Chromosome"/>
</dbReference>
<keyword evidence="11" id="KW-1185">Reference proteome</keyword>
<feature type="transmembrane region" description="Helical" evidence="7">
    <location>
        <begin position="170"/>
        <end position="192"/>
    </location>
</feature>